<evidence type="ECO:0000256" key="2">
    <source>
        <dbReference type="SAM" id="Phobius"/>
    </source>
</evidence>
<evidence type="ECO:0000259" key="3">
    <source>
        <dbReference type="Pfam" id="PF02397"/>
    </source>
</evidence>
<organism evidence="4 5">
    <name type="scientific">Cohnella terricola</name>
    <dbReference type="NCBI Taxonomy" id="1289167"/>
    <lineage>
        <taxon>Bacteria</taxon>
        <taxon>Bacillati</taxon>
        <taxon>Bacillota</taxon>
        <taxon>Bacilli</taxon>
        <taxon>Bacillales</taxon>
        <taxon>Paenibacillaceae</taxon>
        <taxon>Cohnella</taxon>
    </lineage>
</organism>
<name>A0A559JMP3_9BACL</name>
<dbReference type="OrthoDB" id="9808602at2"/>
<dbReference type="GO" id="GO:0016780">
    <property type="term" value="F:phosphotransferase activity, for other substituted phosphate groups"/>
    <property type="evidence" value="ECO:0007669"/>
    <property type="project" value="TreeGrafter"/>
</dbReference>
<accession>A0A559JMP3</accession>
<keyword evidence="2" id="KW-0812">Transmembrane</keyword>
<dbReference type="Proteomes" id="UP000316330">
    <property type="component" value="Unassembled WGS sequence"/>
</dbReference>
<dbReference type="AlphaFoldDB" id="A0A559JMP3"/>
<keyword evidence="5" id="KW-1185">Reference proteome</keyword>
<keyword evidence="4" id="KW-0808">Transferase</keyword>
<sequence>MSINEYDLAVDIQRYSAKTQIGKRKKESTSYLIGKRALDMVCSFAGIVLLLPVFILIGILLKLEDPKGSIFFAQIRIGKDGKAFRMYKFRSMVPNAEELLQSLIEKNDVSGAMFKMKNDPRITKVGKIIRRTSIDEFPQFWNVLKGDMSLVGPRPPLPREIREYSAYDMQRLLVKPGCTGLWQINGRSRLGFNEMVELDLEYISNRNLAVDLKIMAKTCRVLLGSKDAL</sequence>
<feature type="transmembrane region" description="Helical" evidence="2">
    <location>
        <begin position="37"/>
        <end position="61"/>
    </location>
</feature>
<evidence type="ECO:0000313" key="5">
    <source>
        <dbReference type="Proteomes" id="UP000316330"/>
    </source>
</evidence>
<evidence type="ECO:0000313" key="4">
    <source>
        <dbReference type="EMBL" id="TVY01128.1"/>
    </source>
</evidence>
<comment type="similarity">
    <text evidence="1">Belongs to the bacterial sugar transferase family.</text>
</comment>
<comment type="caution">
    <text evidence="4">The sequence shown here is derived from an EMBL/GenBank/DDBJ whole genome shotgun (WGS) entry which is preliminary data.</text>
</comment>
<feature type="domain" description="Bacterial sugar transferase" evidence="3">
    <location>
        <begin position="35"/>
        <end position="223"/>
    </location>
</feature>
<proteinExistence type="inferred from homology"/>
<dbReference type="PANTHER" id="PTHR30576">
    <property type="entry name" value="COLANIC BIOSYNTHESIS UDP-GLUCOSE LIPID CARRIER TRANSFERASE"/>
    <property type="match status" value="1"/>
</dbReference>
<dbReference type="EMBL" id="VNJJ01000004">
    <property type="protein sequence ID" value="TVY01128.1"/>
    <property type="molecule type" value="Genomic_DNA"/>
</dbReference>
<dbReference type="PANTHER" id="PTHR30576:SF10">
    <property type="entry name" value="SLL5057 PROTEIN"/>
    <property type="match status" value="1"/>
</dbReference>
<dbReference type="Pfam" id="PF02397">
    <property type="entry name" value="Bac_transf"/>
    <property type="match status" value="1"/>
</dbReference>
<evidence type="ECO:0000256" key="1">
    <source>
        <dbReference type="ARBA" id="ARBA00006464"/>
    </source>
</evidence>
<keyword evidence="2" id="KW-0472">Membrane</keyword>
<reference evidence="4 5" key="1">
    <citation type="submission" date="2019-07" db="EMBL/GenBank/DDBJ databases">
        <authorList>
            <person name="Kim J."/>
        </authorList>
    </citation>
    <scope>NUCLEOTIDE SEQUENCE [LARGE SCALE GENOMIC DNA]</scope>
    <source>
        <strain evidence="4 5">G13</strain>
    </source>
</reference>
<gene>
    <name evidence="4" type="ORF">FPZ45_08200</name>
</gene>
<keyword evidence="2" id="KW-1133">Transmembrane helix</keyword>
<dbReference type="InterPro" id="IPR003362">
    <property type="entry name" value="Bact_transf"/>
</dbReference>
<dbReference type="RefSeq" id="WP_144700152.1">
    <property type="nucleotide sequence ID" value="NZ_VNJJ01000004.1"/>
</dbReference>
<protein>
    <submittedName>
        <fullName evidence="4">Sugar transferase</fullName>
    </submittedName>
</protein>